<comment type="catalytic activity">
    <reaction evidence="3">
        <text>5-enolpyruvoyl-6-hydroxy-2-succinyl-cyclohex-3-ene-1-carboxylate = (1R,6R)-6-hydroxy-2-succinyl-cyclohexa-2,4-diene-1-carboxylate + pyruvate</text>
        <dbReference type="Rhea" id="RHEA:25597"/>
        <dbReference type="ChEBI" id="CHEBI:15361"/>
        <dbReference type="ChEBI" id="CHEBI:58689"/>
        <dbReference type="ChEBI" id="CHEBI:58818"/>
        <dbReference type="EC" id="4.2.99.20"/>
    </reaction>
</comment>
<dbReference type="Gene3D" id="3.40.50.1820">
    <property type="entry name" value="alpha/beta hydrolase"/>
    <property type="match status" value="1"/>
</dbReference>
<dbReference type="InterPro" id="IPR022485">
    <property type="entry name" value="SHCHC_synthase_MenH"/>
</dbReference>
<keyword evidence="1" id="KW-0474">Menaquinone biosynthesis</keyword>
<dbReference type="GO" id="GO:0070205">
    <property type="term" value="F:2-succinyl-6-hydroxy-2,4-cyclohexadiene-1-carboxylate synthase activity"/>
    <property type="evidence" value="ECO:0007669"/>
    <property type="project" value="UniProtKB-EC"/>
</dbReference>
<dbReference type="EC" id="4.2.99.20" evidence="3"/>
<comment type="subunit">
    <text evidence="3">Monomer.</text>
</comment>
<evidence type="ECO:0000256" key="3">
    <source>
        <dbReference type="HAMAP-Rule" id="MF_01660"/>
    </source>
</evidence>
<dbReference type="InterPro" id="IPR000073">
    <property type="entry name" value="AB_hydrolase_1"/>
</dbReference>
<comment type="function">
    <text evidence="3">Catalyzes a proton abstraction reaction that results in 2,5-elimination of pyruvate from 2-succinyl-5-enolpyruvyl-6-hydroxy-3-cyclohexene-1-carboxylate (SEPHCHC) and the formation of 2-succinyl-6-hydroxy-2,4-cyclohexadiene-1-carboxylate (SHCHC).</text>
</comment>
<dbReference type="PANTHER" id="PTHR42916">
    <property type="entry name" value="2-SUCCINYL-5-ENOLPYRUVYL-6-HYDROXY-3-CYCLOHEXENE-1-CARBOXYLATE SYNTHASE"/>
    <property type="match status" value="1"/>
</dbReference>
<reference evidence="5 6" key="1">
    <citation type="journal article" date="2020" name="ISME J.">
        <title>Comparative genomics reveals insights into cyanobacterial evolution and habitat adaptation.</title>
        <authorList>
            <person name="Chen M.Y."/>
            <person name="Teng W.K."/>
            <person name="Zhao L."/>
            <person name="Hu C.X."/>
            <person name="Zhou Y.K."/>
            <person name="Han B.P."/>
            <person name="Song L.R."/>
            <person name="Shu W.S."/>
        </authorList>
    </citation>
    <scope>NUCLEOTIDE SEQUENCE [LARGE SCALE GENOMIC DNA]</scope>
    <source>
        <strain evidence="5 6">FACHB-196</strain>
    </source>
</reference>
<evidence type="ECO:0000256" key="2">
    <source>
        <dbReference type="ARBA" id="ARBA00023239"/>
    </source>
</evidence>
<comment type="caution">
    <text evidence="5">The sequence shown here is derived from an EMBL/GenBank/DDBJ whole genome shotgun (WGS) entry which is preliminary data.</text>
</comment>
<comment type="pathway">
    <text evidence="3">Quinol/quinone metabolism; 1,4-dihydroxy-2-naphthoate biosynthesis; 1,4-dihydroxy-2-naphthoate from chorismate: step 3/7.</text>
</comment>
<comment type="similarity">
    <text evidence="3">Belongs to the AB hydrolase superfamily. MenH family.</text>
</comment>
<evidence type="ECO:0000313" key="6">
    <source>
        <dbReference type="Proteomes" id="UP000640531"/>
    </source>
</evidence>
<dbReference type="RefSeq" id="WP_190715431.1">
    <property type="nucleotide sequence ID" value="NZ_JACJST010000012.1"/>
</dbReference>
<keyword evidence="2 3" id="KW-0456">Lyase</keyword>
<dbReference type="Proteomes" id="UP000640531">
    <property type="component" value="Unassembled WGS sequence"/>
</dbReference>
<dbReference type="PANTHER" id="PTHR42916:SF1">
    <property type="entry name" value="PROTEIN PHYLLO, CHLOROPLASTIC"/>
    <property type="match status" value="1"/>
</dbReference>
<name>A0ABR8FGP3_9NOST</name>
<evidence type="ECO:0000259" key="4">
    <source>
        <dbReference type="Pfam" id="PF00561"/>
    </source>
</evidence>
<gene>
    <name evidence="3 5" type="primary">menH</name>
    <name evidence="5" type="ORF">H6G59_14120</name>
</gene>
<organism evidence="5 6">
    <name type="scientific">Anabaena lutea FACHB-196</name>
    <dbReference type="NCBI Taxonomy" id="2692881"/>
    <lineage>
        <taxon>Bacteria</taxon>
        <taxon>Bacillati</taxon>
        <taxon>Cyanobacteriota</taxon>
        <taxon>Cyanophyceae</taxon>
        <taxon>Nostocales</taxon>
        <taxon>Nostocaceae</taxon>
        <taxon>Anabaena</taxon>
    </lineage>
</organism>
<dbReference type="NCBIfam" id="TIGR03695">
    <property type="entry name" value="menH_SHCHC"/>
    <property type="match status" value="1"/>
</dbReference>
<dbReference type="PRINTS" id="PR00111">
    <property type="entry name" value="ABHYDROLASE"/>
</dbReference>
<proteinExistence type="inferred from homology"/>
<dbReference type="SUPFAM" id="SSF53474">
    <property type="entry name" value="alpha/beta-Hydrolases"/>
    <property type="match status" value="1"/>
</dbReference>
<sequence length="270" mass="31426">MNLEKYKFNYSLIDNSQKPLIIFLHGFMGNIDEFDEAIKLLSEDFSYLTLDLPGHGKTQVLGEDEYYKMEQTAQALINLLDELKISQCFLVGYSMGGRLALYLSLHFPERFIKVVLESASPGLPTDTERLARIRSDFQIASKLTRMINKKDFKKFLNNWYSQPIFANIKHHPQYPQMLESRLENNPLELVKSLQFMGSGYQPSLWEKLKENKLPLLLLVGENDEKFLNINTAMSYRCEFSQLKIINQAGHNIHLENTLDFVKNIRDFMID</sequence>
<comment type="pathway">
    <text evidence="3">Cofactor biosynthesis; phylloquinone biosynthesis.</text>
</comment>
<evidence type="ECO:0000313" key="5">
    <source>
        <dbReference type="EMBL" id="MBD2569010.1"/>
    </source>
</evidence>
<protein>
    <recommendedName>
        <fullName evidence="3">Putative 2-succinyl-6-hydroxy-2,4-cyclohexadiene-1-carboxylate synthase</fullName>
        <shortName evidence="3">SHCHC synthase</shortName>
        <ecNumber evidence="3">4.2.99.20</ecNumber>
    </recommendedName>
</protein>
<accession>A0ABR8FGP3</accession>
<evidence type="ECO:0000256" key="1">
    <source>
        <dbReference type="ARBA" id="ARBA00022428"/>
    </source>
</evidence>
<feature type="domain" description="AB hydrolase-1" evidence="4">
    <location>
        <begin position="19"/>
        <end position="256"/>
    </location>
</feature>
<keyword evidence="6" id="KW-1185">Reference proteome</keyword>
<dbReference type="InterPro" id="IPR029058">
    <property type="entry name" value="AB_hydrolase_fold"/>
</dbReference>
<dbReference type="Pfam" id="PF00561">
    <property type="entry name" value="Abhydrolase_1"/>
    <property type="match status" value="1"/>
</dbReference>
<dbReference type="EMBL" id="JACJST010000012">
    <property type="protein sequence ID" value="MBD2569010.1"/>
    <property type="molecule type" value="Genomic_DNA"/>
</dbReference>
<dbReference type="HAMAP" id="MF_01660">
    <property type="entry name" value="MenH"/>
    <property type="match status" value="1"/>
</dbReference>